<dbReference type="Proteomes" id="UP000321717">
    <property type="component" value="Unassembled WGS sequence"/>
</dbReference>
<evidence type="ECO:0000313" key="2">
    <source>
        <dbReference type="EMBL" id="GEO87489.1"/>
    </source>
</evidence>
<dbReference type="OrthoDB" id="9810066at2"/>
<gene>
    <name evidence="2" type="ORF">RNA01_44210</name>
</gene>
<dbReference type="InterPro" id="IPR000836">
    <property type="entry name" value="PRTase_dom"/>
</dbReference>
<dbReference type="CDD" id="cd06223">
    <property type="entry name" value="PRTases_typeI"/>
    <property type="match status" value="1"/>
</dbReference>
<dbReference type="RefSeq" id="WP_147182294.1">
    <property type="nucleotide sequence ID" value="NZ_BJZP01000046.1"/>
</dbReference>
<protein>
    <recommendedName>
        <fullName evidence="1">Phosphoribosyltransferase domain-containing protein</fullName>
    </recommendedName>
</protein>
<organism evidence="2 3">
    <name type="scientific">Ciceribacter naphthalenivorans</name>
    <dbReference type="NCBI Taxonomy" id="1118451"/>
    <lineage>
        <taxon>Bacteria</taxon>
        <taxon>Pseudomonadati</taxon>
        <taxon>Pseudomonadota</taxon>
        <taxon>Alphaproteobacteria</taxon>
        <taxon>Hyphomicrobiales</taxon>
        <taxon>Rhizobiaceae</taxon>
        <taxon>Ciceribacter</taxon>
    </lineage>
</organism>
<evidence type="ECO:0000259" key="1">
    <source>
        <dbReference type="Pfam" id="PF00156"/>
    </source>
</evidence>
<reference evidence="2 3" key="1">
    <citation type="submission" date="2019-07" db="EMBL/GenBank/DDBJ databases">
        <title>Whole genome shotgun sequence of Rhizobium naphthalenivorans NBRC 107585.</title>
        <authorList>
            <person name="Hosoyama A."/>
            <person name="Uohara A."/>
            <person name="Ohji S."/>
            <person name="Ichikawa N."/>
        </authorList>
    </citation>
    <scope>NUCLEOTIDE SEQUENCE [LARGE SCALE GENOMIC DNA]</scope>
    <source>
        <strain evidence="2 3">NBRC 107585</strain>
    </source>
</reference>
<dbReference type="Gene3D" id="3.30.1310.20">
    <property type="entry name" value="PRTase-like"/>
    <property type="match status" value="1"/>
</dbReference>
<keyword evidence="3" id="KW-1185">Reference proteome</keyword>
<dbReference type="Gene3D" id="3.40.50.2020">
    <property type="match status" value="1"/>
</dbReference>
<dbReference type="SUPFAM" id="SSF53271">
    <property type="entry name" value="PRTase-like"/>
    <property type="match status" value="1"/>
</dbReference>
<comment type="caution">
    <text evidence="2">The sequence shown here is derived from an EMBL/GenBank/DDBJ whole genome shotgun (WGS) entry which is preliminary data.</text>
</comment>
<proteinExistence type="predicted"/>
<evidence type="ECO:0000313" key="3">
    <source>
        <dbReference type="Proteomes" id="UP000321717"/>
    </source>
</evidence>
<name>A0A512HPY2_9HYPH</name>
<feature type="domain" description="Phosphoribosyltransferase" evidence="1">
    <location>
        <begin position="11"/>
        <end position="165"/>
    </location>
</feature>
<accession>A0A512HPY2</accession>
<dbReference type="AlphaFoldDB" id="A0A512HPY2"/>
<dbReference type="Pfam" id="PF00156">
    <property type="entry name" value="Pribosyltran"/>
    <property type="match status" value="1"/>
</dbReference>
<dbReference type="InterPro" id="IPR029057">
    <property type="entry name" value="PRTase-like"/>
</dbReference>
<dbReference type="EMBL" id="BJZP01000046">
    <property type="protein sequence ID" value="GEO87489.1"/>
    <property type="molecule type" value="Genomic_DNA"/>
</dbReference>
<sequence>MSFLDRSDAGRRLAEALQAYVGRPLAVFALPRGGLPVALEVAKALGAPLELALVRKIGLPFFPELAMGAVIDGKHPAIVRNEEVIAGHGISEQDFQTCCQRELQEIQRRRRLYLGGRPDRDIKGKIAIIIDDGLATGATMRAAIKGLRLRHPDKIVVAVPVSSVDILPVLRREADDVICLETPVDFQAVGLHYRHFPQLSDEDVLDTLKEADRISAREAGDG</sequence>